<keyword evidence="3" id="KW-0812">Transmembrane</keyword>
<keyword evidence="2" id="KW-0433">Leucine-rich repeat</keyword>
<evidence type="ECO:0000256" key="4">
    <source>
        <dbReference type="ARBA" id="ARBA00022729"/>
    </source>
</evidence>
<comment type="subcellular location">
    <subcellularLocation>
        <location evidence="1">Membrane</location>
        <topology evidence="1">Single-pass type I membrane protein</topology>
    </subcellularLocation>
</comment>
<evidence type="ECO:0000313" key="13">
    <source>
        <dbReference type="Proteomes" id="UP001174677"/>
    </source>
</evidence>
<evidence type="ECO:0000256" key="8">
    <source>
        <dbReference type="ARBA" id="ARBA00023170"/>
    </source>
</evidence>
<keyword evidence="6" id="KW-1133">Transmembrane helix</keyword>
<dbReference type="Gene3D" id="3.80.10.10">
    <property type="entry name" value="Ribonuclease Inhibitor"/>
    <property type="match status" value="1"/>
</dbReference>
<keyword evidence="9" id="KW-0325">Glycoprotein</keyword>
<dbReference type="InterPro" id="IPR046956">
    <property type="entry name" value="RLP23-like"/>
</dbReference>
<keyword evidence="5" id="KW-0677">Repeat</keyword>
<evidence type="ECO:0000313" key="12">
    <source>
        <dbReference type="EMBL" id="KAJ9128422.1"/>
    </source>
</evidence>
<evidence type="ECO:0000256" key="1">
    <source>
        <dbReference type="ARBA" id="ARBA00004479"/>
    </source>
</evidence>
<evidence type="ECO:0000256" key="9">
    <source>
        <dbReference type="ARBA" id="ARBA00023180"/>
    </source>
</evidence>
<dbReference type="Proteomes" id="UP001174677">
    <property type="component" value="Unassembled WGS sequence"/>
</dbReference>
<dbReference type="EMBL" id="JARPOI010000655">
    <property type="protein sequence ID" value="KAJ9128422.1"/>
    <property type="molecule type" value="Genomic_DNA"/>
</dbReference>
<accession>A0ABQ9K9K3</accession>
<dbReference type="PANTHER" id="PTHR48061:SF46">
    <property type="entry name" value="LEUCINE-RICH REPEAT-CONTAINING N-TERMINAL PLANT-TYPE DOMAIN-CONTAINING PROTEIN"/>
    <property type="match status" value="1"/>
</dbReference>
<evidence type="ECO:0000256" key="7">
    <source>
        <dbReference type="ARBA" id="ARBA00023136"/>
    </source>
</evidence>
<evidence type="ECO:0000256" key="3">
    <source>
        <dbReference type="ARBA" id="ARBA00022692"/>
    </source>
</evidence>
<comment type="caution">
    <text evidence="12">The sequence shown here is derived from an EMBL/GenBank/DDBJ whole genome shotgun (WGS) entry which is preliminary data.</text>
</comment>
<reference evidence="12 13" key="1">
    <citation type="journal article" date="2023" name="Plant Biotechnol. J.">
        <title>Chromosome-level wild Hevea brasiliensis genome provides new tools for genomic-assisted breeding and valuable loci to elevate rubber yield.</title>
        <authorList>
            <person name="Cheng H."/>
            <person name="Song X."/>
            <person name="Hu Y."/>
            <person name="Wu T."/>
            <person name="Yang Q."/>
            <person name="An Z."/>
            <person name="Feng S."/>
            <person name="Deng Z."/>
            <person name="Wu W."/>
            <person name="Zeng X."/>
            <person name="Tu M."/>
            <person name="Wang X."/>
            <person name="Huang H."/>
        </authorList>
    </citation>
    <scope>NUCLEOTIDE SEQUENCE [LARGE SCALE GENOMIC DNA]</scope>
    <source>
        <strain evidence="12">MT/VB/25A 57/8</strain>
    </source>
</reference>
<organism evidence="12 13">
    <name type="scientific">Hevea brasiliensis</name>
    <name type="common">Para rubber tree</name>
    <name type="synonym">Siphonia brasiliensis</name>
    <dbReference type="NCBI Taxonomy" id="3981"/>
    <lineage>
        <taxon>Eukaryota</taxon>
        <taxon>Viridiplantae</taxon>
        <taxon>Streptophyta</taxon>
        <taxon>Embryophyta</taxon>
        <taxon>Tracheophyta</taxon>
        <taxon>Spermatophyta</taxon>
        <taxon>Magnoliopsida</taxon>
        <taxon>eudicotyledons</taxon>
        <taxon>Gunneridae</taxon>
        <taxon>Pentapetalae</taxon>
        <taxon>rosids</taxon>
        <taxon>fabids</taxon>
        <taxon>Malpighiales</taxon>
        <taxon>Euphorbiaceae</taxon>
        <taxon>Crotonoideae</taxon>
        <taxon>Micrandreae</taxon>
        <taxon>Hevea</taxon>
    </lineage>
</organism>
<name>A0ABQ9K9K3_HEVBR</name>
<dbReference type="InterPro" id="IPR013210">
    <property type="entry name" value="LRR_N_plant-typ"/>
</dbReference>
<evidence type="ECO:0000259" key="11">
    <source>
        <dbReference type="Pfam" id="PF08263"/>
    </source>
</evidence>
<evidence type="ECO:0000256" key="2">
    <source>
        <dbReference type="ARBA" id="ARBA00022614"/>
    </source>
</evidence>
<evidence type="ECO:0000256" key="10">
    <source>
        <dbReference type="SAM" id="SignalP"/>
    </source>
</evidence>
<keyword evidence="8" id="KW-0675">Receptor</keyword>
<sequence length="222" mass="24648">MASLLWLAHFLCFLLFHLHFRAASSLPFSFNSSSPAMPCQHDQSLALLQFKKTFSIRSNASPWDFPYPRPYPKTESWKKGTDCCLWDGVTCDIETGNVIGLNLSSSLLYGTIHSNNTLFFLPHLQKLDLSNNDFNNSQIGQIPLEISYLAGLVSLDLSRNYDLILKATVFNEIVQNLTQLQELDLSDLNLSSVATSSLMNLSSSISSLALSSCELQGNSQTT</sequence>
<keyword evidence="7" id="KW-0472">Membrane</keyword>
<protein>
    <recommendedName>
        <fullName evidence="11">Leucine-rich repeat-containing N-terminal plant-type domain-containing protein</fullName>
    </recommendedName>
</protein>
<proteinExistence type="predicted"/>
<dbReference type="PANTHER" id="PTHR48061">
    <property type="entry name" value="LEUCINE-RICH REPEAT RECEPTOR PROTEIN KINASE EMS1-LIKE-RELATED"/>
    <property type="match status" value="1"/>
</dbReference>
<dbReference type="InterPro" id="IPR032675">
    <property type="entry name" value="LRR_dom_sf"/>
</dbReference>
<feature type="signal peptide" evidence="10">
    <location>
        <begin position="1"/>
        <end position="25"/>
    </location>
</feature>
<dbReference type="SUPFAM" id="SSF52058">
    <property type="entry name" value="L domain-like"/>
    <property type="match status" value="1"/>
</dbReference>
<dbReference type="Pfam" id="PF08263">
    <property type="entry name" value="LRRNT_2"/>
    <property type="match status" value="1"/>
</dbReference>
<keyword evidence="4 10" id="KW-0732">Signal</keyword>
<gene>
    <name evidence="12" type="ORF">P3X46_035042</name>
</gene>
<feature type="domain" description="Leucine-rich repeat-containing N-terminal plant-type" evidence="11">
    <location>
        <begin position="42"/>
        <end position="92"/>
    </location>
</feature>
<feature type="chain" id="PRO_5045199896" description="Leucine-rich repeat-containing N-terminal plant-type domain-containing protein" evidence="10">
    <location>
        <begin position="26"/>
        <end position="222"/>
    </location>
</feature>
<evidence type="ECO:0000256" key="6">
    <source>
        <dbReference type="ARBA" id="ARBA00022989"/>
    </source>
</evidence>
<keyword evidence="13" id="KW-1185">Reference proteome</keyword>
<evidence type="ECO:0000256" key="5">
    <source>
        <dbReference type="ARBA" id="ARBA00022737"/>
    </source>
</evidence>